<protein>
    <recommendedName>
        <fullName evidence="4">laccase</fullName>
        <ecNumber evidence="4">1.10.3.2</ecNumber>
    </recommendedName>
</protein>
<feature type="domain" description="Plastocyanin-like" evidence="11">
    <location>
        <begin position="213"/>
        <end position="357"/>
    </location>
</feature>
<dbReference type="PANTHER" id="PTHR11709">
    <property type="entry name" value="MULTI-COPPER OXIDASE"/>
    <property type="match status" value="1"/>
</dbReference>
<evidence type="ECO:0000256" key="1">
    <source>
        <dbReference type="ARBA" id="ARBA00000349"/>
    </source>
</evidence>
<keyword evidence="15" id="KW-1185">Reference proteome</keyword>
<evidence type="ECO:0000256" key="9">
    <source>
        <dbReference type="ARBA" id="ARBA00023185"/>
    </source>
</evidence>
<feature type="chain" id="PRO_5025342443" description="laccase" evidence="10">
    <location>
        <begin position="22"/>
        <end position="624"/>
    </location>
</feature>
<dbReference type="SUPFAM" id="SSF49503">
    <property type="entry name" value="Cupredoxins"/>
    <property type="match status" value="3"/>
</dbReference>
<dbReference type="Pfam" id="PF00394">
    <property type="entry name" value="Cu-oxidase"/>
    <property type="match status" value="1"/>
</dbReference>
<keyword evidence="8" id="KW-0325">Glycoprotein</keyword>
<proteinExistence type="inferred from homology"/>
<evidence type="ECO:0000259" key="11">
    <source>
        <dbReference type="Pfam" id="PF00394"/>
    </source>
</evidence>
<dbReference type="FunFam" id="2.60.40.420:FF:000045">
    <property type="entry name" value="Laccase 2"/>
    <property type="match status" value="1"/>
</dbReference>
<feature type="signal peptide" evidence="10">
    <location>
        <begin position="1"/>
        <end position="21"/>
    </location>
</feature>
<evidence type="ECO:0000313" key="15">
    <source>
        <dbReference type="Proteomes" id="UP000799424"/>
    </source>
</evidence>
<evidence type="ECO:0000256" key="6">
    <source>
        <dbReference type="ARBA" id="ARBA00023002"/>
    </source>
</evidence>
<evidence type="ECO:0000256" key="10">
    <source>
        <dbReference type="SAM" id="SignalP"/>
    </source>
</evidence>
<keyword evidence="9" id="KW-0439">Lignin degradation</keyword>
<dbReference type="PROSITE" id="PS00080">
    <property type="entry name" value="MULTICOPPER_OXIDASE2"/>
    <property type="match status" value="1"/>
</dbReference>
<dbReference type="GO" id="GO:0046274">
    <property type="term" value="P:lignin catabolic process"/>
    <property type="evidence" value="ECO:0007669"/>
    <property type="project" value="UniProtKB-KW"/>
</dbReference>
<name>A0A6A6ZG11_9PLEO</name>
<keyword evidence="10" id="KW-0732">Signal</keyword>
<reference evidence="14" key="1">
    <citation type="journal article" date="2020" name="Stud. Mycol.">
        <title>101 Dothideomycetes genomes: a test case for predicting lifestyles and emergence of pathogens.</title>
        <authorList>
            <person name="Haridas S."/>
            <person name="Albert R."/>
            <person name="Binder M."/>
            <person name="Bloem J."/>
            <person name="Labutti K."/>
            <person name="Salamov A."/>
            <person name="Andreopoulos B."/>
            <person name="Baker S."/>
            <person name="Barry K."/>
            <person name="Bills G."/>
            <person name="Bluhm B."/>
            <person name="Cannon C."/>
            <person name="Castanera R."/>
            <person name="Culley D."/>
            <person name="Daum C."/>
            <person name="Ezra D."/>
            <person name="Gonzalez J."/>
            <person name="Henrissat B."/>
            <person name="Kuo A."/>
            <person name="Liang C."/>
            <person name="Lipzen A."/>
            <person name="Lutzoni F."/>
            <person name="Magnuson J."/>
            <person name="Mondo S."/>
            <person name="Nolan M."/>
            <person name="Ohm R."/>
            <person name="Pangilinan J."/>
            <person name="Park H.-J."/>
            <person name="Ramirez L."/>
            <person name="Alfaro M."/>
            <person name="Sun H."/>
            <person name="Tritt A."/>
            <person name="Yoshinaga Y."/>
            <person name="Zwiers L.-H."/>
            <person name="Turgeon B."/>
            <person name="Goodwin S."/>
            <person name="Spatafora J."/>
            <person name="Crous P."/>
            <person name="Grigoriev I."/>
        </authorList>
    </citation>
    <scope>NUCLEOTIDE SEQUENCE</scope>
    <source>
        <strain evidence="14">CBS 113818</strain>
    </source>
</reference>
<dbReference type="Pfam" id="PF07732">
    <property type="entry name" value="Cu-oxidase_3"/>
    <property type="match status" value="1"/>
</dbReference>
<feature type="domain" description="Plastocyanin-like" evidence="13">
    <location>
        <begin position="87"/>
        <end position="202"/>
    </location>
</feature>
<dbReference type="GO" id="GO:0005507">
    <property type="term" value="F:copper ion binding"/>
    <property type="evidence" value="ECO:0007669"/>
    <property type="project" value="InterPro"/>
</dbReference>
<dbReference type="EMBL" id="MU006244">
    <property type="protein sequence ID" value="KAF2819653.1"/>
    <property type="molecule type" value="Genomic_DNA"/>
</dbReference>
<dbReference type="InterPro" id="IPR045087">
    <property type="entry name" value="Cu-oxidase_fam"/>
</dbReference>
<evidence type="ECO:0000256" key="5">
    <source>
        <dbReference type="ARBA" id="ARBA00022723"/>
    </source>
</evidence>
<evidence type="ECO:0000256" key="8">
    <source>
        <dbReference type="ARBA" id="ARBA00023180"/>
    </source>
</evidence>
<dbReference type="CDD" id="cd13854">
    <property type="entry name" value="CuRO_1_MaLCC_like"/>
    <property type="match status" value="1"/>
</dbReference>
<keyword evidence="6" id="KW-0560">Oxidoreductase</keyword>
<dbReference type="CDD" id="cd13901">
    <property type="entry name" value="CuRO_3_MaLCC_like"/>
    <property type="match status" value="1"/>
</dbReference>
<dbReference type="InterPro" id="IPR002355">
    <property type="entry name" value="Cu_oxidase_Cu_BS"/>
</dbReference>
<dbReference type="PANTHER" id="PTHR11709:SF87">
    <property type="entry name" value="LACCASE"/>
    <property type="match status" value="1"/>
</dbReference>
<dbReference type="CDD" id="cd13880">
    <property type="entry name" value="CuRO_2_MaLCC_like"/>
    <property type="match status" value="1"/>
</dbReference>
<dbReference type="InterPro" id="IPR001117">
    <property type="entry name" value="Cu-oxidase_2nd"/>
</dbReference>
<feature type="domain" description="Plastocyanin-like" evidence="12">
    <location>
        <begin position="433"/>
        <end position="557"/>
    </location>
</feature>
<dbReference type="AlphaFoldDB" id="A0A6A6ZG11"/>
<comment type="similarity">
    <text evidence="3">Belongs to the multicopper oxidase family.</text>
</comment>
<evidence type="ECO:0000259" key="13">
    <source>
        <dbReference type="Pfam" id="PF07732"/>
    </source>
</evidence>
<dbReference type="EC" id="1.10.3.2" evidence="4"/>
<evidence type="ECO:0000256" key="7">
    <source>
        <dbReference type="ARBA" id="ARBA00023008"/>
    </source>
</evidence>
<sequence length="624" mass="67384">MKSLFAIGAALLGLSTSVVNAAAVSVERMEMAHNLEGRQTGTPQQCPAAGGNGPTSRQCWAPGFTSFTDMYTSWPNTGAIVSYNLRIENTTCNPDGAGSRVCMLINGRYPGPTIVANWGDTIRVTVRNLLQHNGTSIHWHGFRQLNTNIQDGANGITECALAPGDVKTYQFQATEYGTTWYHSHFSHQYGDGVVGTVQINGPATSNYDVDLGTMPMTDWYYITAYQAAARAAVSTTGPPLPDNILINGTAKSATGTGAYNKVTIQTGKKYRLRLINTSVDSQLRVNLDGHPFQVIATDFQPVVPYTTTYLQMGIGQRYDVVITANQTAGNYWFRADADAQCQSRSAKGGLAIFTYQGQAVADPTTVAPPSPPTGCQNPISTPQIAKNVPSASFAAQAKTLPVAFGPVAVQNNLVLWTINGTSMVIDPGFPTVKYVAQNNNNFPASYNVVQVASTSPTTWTFWVIQQAAGAPPIAHPIHLHGHDSYVLGSGTGTFSAAANMAQLRFTNPPRRDVVQLPPSGWLVIAYPTDNPGAWLMHCHIAFHVGMGLSMQFLERKQSINLPAPGSEWYQTCDKWATYKAGTTDVYPQDDSGLKKRQWPPVLKGIKAENLTVPVNKIVERPPLV</sequence>
<keyword evidence="7" id="KW-0186">Copper</keyword>
<evidence type="ECO:0000256" key="2">
    <source>
        <dbReference type="ARBA" id="ARBA00001935"/>
    </source>
</evidence>
<dbReference type="InterPro" id="IPR033138">
    <property type="entry name" value="Cu_oxidase_CS"/>
</dbReference>
<keyword evidence="5" id="KW-0479">Metal-binding</keyword>
<evidence type="ECO:0000313" key="14">
    <source>
        <dbReference type="EMBL" id="KAF2819653.1"/>
    </source>
</evidence>
<dbReference type="InterPro" id="IPR008972">
    <property type="entry name" value="Cupredoxin"/>
</dbReference>
<evidence type="ECO:0000259" key="12">
    <source>
        <dbReference type="Pfam" id="PF07731"/>
    </source>
</evidence>
<comment type="cofactor">
    <cofactor evidence="2">
        <name>Cu cation</name>
        <dbReference type="ChEBI" id="CHEBI:23378"/>
    </cofactor>
</comment>
<dbReference type="InterPro" id="IPR011707">
    <property type="entry name" value="Cu-oxidase-like_N"/>
</dbReference>
<accession>A0A6A6ZG11</accession>
<dbReference type="Pfam" id="PF07731">
    <property type="entry name" value="Cu-oxidase_2"/>
    <property type="match status" value="1"/>
</dbReference>
<dbReference type="InterPro" id="IPR011706">
    <property type="entry name" value="Cu-oxidase_C"/>
</dbReference>
<comment type="catalytic activity">
    <reaction evidence="1">
        <text>4 hydroquinone + O2 = 4 benzosemiquinone + 2 H2O</text>
        <dbReference type="Rhea" id="RHEA:11276"/>
        <dbReference type="ChEBI" id="CHEBI:15377"/>
        <dbReference type="ChEBI" id="CHEBI:15379"/>
        <dbReference type="ChEBI" id="CHEBI:17594"/>
        <dbReference type="ChEBI" id="CHEBI:17977"/>
        <dbReference type="EC" id="1.10.3.2"/>
    </reaction>
</comment>
<dbReference type="Proteomes" id="UP000799424">
    <property type="component" value="Unassembled WGS sequence"/>
</dbReference>
<gene>
    <name evidence="14" type="ORF">CC86DRAFT_132610</name>
</gene>
<dbReference type="FunFam" id="2.60.40.420:FF:000021">
    <property type="entry name" value="Extracellular dihydrogeodin oxidase/laccase"/>
    <property type="match status" value="1"/>
</dbReference>
<dbReference type="GO" id="GO:0052716">
    <property type="term" value="F:hydroquinone:oxygen oxidoreductase activity"/>
    <property type="evidence" value="ECO:0007669"/>
    <property type="project" value="UniProtKB-EC"/>
</dbReference>
<dbReference type="Gene3D" id="2.60.40.420">
    <property type="entry name" value="Cupredoxins - blue copper proteins"/>
    <property type="match status" value="3"/>
</dbReference>
<organism evidence="14 15">
    <name type="scientific">Ophiobolus disseminans</name>
    <dbReference type="NCBI Taxonomy" id="1469910"/>
    <lineage>
        <taxon>Eukaryota</taxon>
        <taxon>Fungi</taxon>
        <taxon>Dikarya</taxon>
        <taxon>Ascomycota</taxon>
        <taxon>Pezizomycotina</taxon>
        <taxon>Dothideomycetes</taxon>
        <taxon>Pleosporomycetidae</taxon>
        <taxon>Pleosporales</taxon>
        <taxon>Pleosporineae</taxon>
        <taxon>Phaeosphaeriaceae</taxon>
        <taxon>Ophiobolus</taxon>
    </lineage>
</organism>
<dbReference type="PROSITE" id="PS00079">
    <property type="entry name" value="MULTICOPPER_OXIDASE1"/>
    <property type="match status" value="1"/>
</dbReference>
<dbReference type="OrthoDB" id="2121828at2759"/>
<evidence type="ECO:0000256" key="4">
    <source>
        <dbReference type="ARBA" id="ARBA00012297"/>
    </source>
</evidence>
<evidence type="ECO:0000256" key="3">
    <source>
        <dbReference type="ARBA" id="ARBA00010609"/>
    </source>
</evidence>